<feature type="transmembrane region" description="Helical" evidence="3">
    <location>
        <begin position="116"/>
        <end position="136"/>
    </location>
</feature>
<accession>A0A096A7W0</accession>
<evidence type="ECO:0000256" key="1">
    <source>
        <dbReference type="ARBA" id="ARBA00010692"/>
    </source>
</evidence>
<dbReference type="EMBL" id="JRNE01000047">
    <property type="protein sequence ID" value="KGF16964.1"/>
    <property type="molecule type" value="Genomic_DNA"/>
</dbReference>
<dbReference type="Pfam" id="PF02632">
    <property type="entry name" value="BioY"/>
    <property type="match status" value="1"/>
</dbReference>
<sequence length="194" mass="19868">MQKTAIQSLVYIAAFAALIIVLGAVSIPVGAVGVPIVLQNMGIALAGMLLGWRRGTLSVVLFLAVGLIGVPNLAGFRTTLSALPGTTVGYLVGYIVAALVIGLLTERRPRGNGAMIGLFTAAGLVGVLVQYLFGTFGLMVRAEMGFVEALLVNVPFIPGDIVKVVVAALIAAPVLRAFPDLRANTAATAATAAR</sequence>
<dbReference type="eggNOG" id="COG1268">
    <property type="taxonomic scope" value="Bacteria"/>
</dbReference>
<gene>
    <name evidence="4" type="ORF">HMPREF1650_06425</name>
</gene>
<dbReference type="GO" id="GO:0015225">
    <property type="term" value="F:biotin transmembrane transporter activity"/>
    <property type="evidence" value="ECO:0007669"/>
    <property type="project" value="UniProtKB-UniRule"/>
</dbReference>
<dbReference type="Gene3D" id="1.10.1760.20">
    <property type="match status" value="1"/>
</dbReference>
<evidence type="ECO:0000256" key="2">
    <source>
        <dbReference type="PIRNR" id="PIRNR016661"/>
    </source>
</evidence>
<keyword evidence="3" id="KW-0812">Transmembrane</keyword>
<comment type="subcellular location">
    <subcellularLocation>
        <location evidence="2">Cell membrane</location>
        <topology evidence="2">Multi-pass membrane protein</topology>
    </subcellularLocation>
</comment>
<feature type="transmembrane region" description="Helical" evidence="3">
    <location>
        <begin position="9"/>
        <end position="27"/>
    </location>
</feature>
<evidence type="ECO:0000313" key="4">
    <source>
        <dbReference type="EMBL" id="KGF16964.1"/>
    </source>
</evidence>
<reference evidence="4 5" key="1">
    <citation type="submission" date="2014-07" db="EMBL/GenBank/DDBJ databases">
        <authorList>
            <person name="McCorrison J."/>
            <person name="Sanka R."/>
            <person name="Torralba M."/>
            <person name="Gillis M."/>
            <person name="Haft D.H."/>
            <person name="Methe B."/>
            <person name="Sutton G."/>
            <person name="Nelson K.E."/>
        </authorList>
    </citation>
    <scope>NUCLEOTIDE SEQUENCE [LARGE SCALE GENOMIC DNA]</scope>
    <source>
        <strain evidence="4 5">DNF00450</strain>
    </source>
</reference>
<feature type="transmembrane region" description="Helical" evidence="3">
    <location>
        <begin position="156"/>
        <end position="175"/>
    </location>
</feature>
<dbReference type="InterPro" id="IPR003784">
    <property type="entry name" value="BioY"/>
</dbReference>
<comment type="similarity">
    <text evidence="1 2">Belongs to the BioY family.</text>
</comment>
<evidence type="ECO:0000313" key="5">
    <source>
        <dbReference type="Proteomes" id="UP000029548"/>
    </source>
</evidence>
<name>A0A096A7W0_9CORY</name>
<keyword evidence="3" id="KW-1133">Transmembrane helix</keyword>
<dbReference type="PANTHER" id="PTHR34295">
    <property type="entry name" value="BIOTIN TRANSPORTER BIOY"/>
    <property type="match status" value="1"/>
</dbReference>
<feature type="transmembrane region" description="Helical" evidence="3">
    <location>
        <begin position="59"/>
        <end position="76"/>
    </location>
</feature>
<keyword evidence="2 3" id="KW-0472">Membrane</keyword>
<organism evidence="4 5">
    <name type="scientific">Corynebacterium freneyi DNF00450</name>
    <dbReference type="NCBI Taxonomy" id="1287475"/>
    <lineage>
        <taxon>Bacteria</taxon>
        <taxon>Bacillati</taxon>
        <taxon>Actinomycetota</taxon>
        <taxon>Actinomycetes</taxon>
        <taxon>Mycobacteriales</taxon>
        <taxon>Corynebacteriaceae</taxon>
        <taxon>Corynebacterium</taxon>
    </lineage>
</organism>
<dbReference type="Proteomes" id="UP000029548">
    <property type="component" value="Unassembled WGS sequence"/>
</dbReference>
<proteinExistence type="inferred from homology"/>
<evidence type="ECO:0000256" key="3">
    <source>
        <dbReference type="SAM" id="Phobius"/>
    </source>
</evidence>
<dbReference type="GO" id="GO:0005886">
    <property type="term" value="C:plasma membrane"/>
    <property type="evidence" value="ECO:0007669"/>
    <property type="project" value="UniProtKB-SubCell"/>
</dbReference>
<keyword evidence="2" id="KW-0813">Transport</keyword>
<dbReference type="PANTHER" id="PTHR34295:SF1">
    <property type="entry name" value="BIOTIN TRANSPORTER BIOY"/>
    <property type="match status" value="1"/>
</dbReference>
<dbReference type="PIRSF" id="PIRSF016661">
    <property type="entry name" value="BioY"/>
    <property type="match status" value="1"/>
</dbReference>
<comment type="caution">
    <text evidence="4">The sequence shown here is derived from an EMBL/GenBank/DDBJ whole genome shotgun (WGS) entry which is preliminary data.</text>
</comment>
<dbReference type="AlphaFoldDB" id="A0A096A7W0"/>
<feature type="transmembrane region" description="Helical" evidence="3">
    <location>
        <begin position="82"/>
        <end position="104"/>
    </location>
</feature>
<dbReference type="RefSeq" id="WP_035121961.1">
    <property type="nucleotide sequence ID" value="NZ_JRNE01000047.1"/>
</dbReference>
<protein>
    <recommendedName>
        <fullName evidence="2">Biotin transporter</fullName>
    </recommendedName>
</protein>
<keyword evidence="2" id="KW-1003">Cell membrane</keyword>